<feature type="domain" description="HTH myb-type" evidence="2">
    <location>
        <begin position="100"/>
        <end position="150"/>
    </location>
</feature>
<dbReference type="GO" id="GO:0005634">
    <property type="term" value="C:nucleus"/>
    <property type="evidence" value="ECO:0000318"/>
    <property type="project" value="GO_Central"/>
</dbReference>
<dbReference type="PANTHER" id="PTHR45614">
    <property type="entry name" value="MYB PROTEIN-RELATED"/>
    <property type="match status" value="1"/>
</dbReference>
<gene>
    <name evidence="3" type="ORF">TVAG_076270</name>
</gene>
<evidence type="ECO:0000313" key="3">
    <source>
        <dbReference type="EMBL" id="EAY22880.1"/>
    </source>
</evidence>
<dbReference type="EMBL" id="DS113181">
    <property type="protein sequence ID" value="EAY22880.1"/>
    <property type="molecule type" value="Genomic_DNA"/>
</dbReference>
<dbReference type="VEuPathDB" id="TrichDB:TVAG_076270"/>
<feature type="domain" description="Myb-like" evidence="1">
    <location>
        <begin position="43"/>
        <end position="95"/>
    </location>
</feature>
<dbReference type="Pfam" id="PF13921">
    <property type="entry name" value="Myb_DNA-bind_6"/>
    <property type="match status" value="1"/>
</dbReference>
<organism evidence="3 4">
    <name type="scientific">Trichomonas vaginalis (strain ATCC PRA-98 / G3)</name>
    <dbReference type="NCBI Taxonomy" id="412133"/>
    <lineage>
        <taxon>Eukaryota</taxon>
        <taxon>Metamonada</taxon>
        <taxon>Parabasalia</taxon>
        <taxon>Trichomonadida</taxon>
        <taxon>Trichomonadidae</taxon>
        <taxon>Trichomonas</taxon>
    </lineage>
</organism>
<evidence type="ECO:0000259" key="2">
    <source>
        <dbReference type="PROSITE" id="PS51294"/>
    </source>
</evidence>
<dbReference type="SMR" id="A2D9M4"/>
<reference evidence="3" key="2">
    <citation type="journal article" date="2007" name="Science">
        <title>Draft genome sequence of the sexually transmitted pathogen Trichomonas vaginalis.</title>
        <authorList>
            <person name="Carlton J.M."/>
            <person name="Hirt R.P."/>
            <person name="Silva J.C."/>
            <person name="Delcher A.L."/>
            <person name="Schatz M."/>
            <person name="Zhao Q."/>
            <person name="Wortman J.R."/>
            <person name="Bidwell S.L."/>
            <person name="Alsmark U.C.M."/>
            <person name="Besteiro S."/>
            <person name="Sicheritz-Ponten T."/>
            <person name="Noel C.J."/>
            <person name="Dacks J.B."/>
            <person name="Foster P.G."/>
            <person name="Simillion C."/>
            <person name="Van de Peer Y."/>
            <person name="Miranda-Saavedra D."/>
            <person name="Barton G.J."/>
            <person name="Westrop G.D."/>
            <person name="Mueller S."/>
            <person name="Dessi D."/>
            <person name="Fiori P.L."/>
            <person name="Ren Q."/>
            <person name="Paulsen I."/>
            <person name="Zhang H."/>
            <person name="Bastida-Corcuera F.D."/>
            <person name="Simoes-Barbosa A."/>
            <person name="Brown M.T."/>
            <person name="Hayes R.D."/>
            <person name="Mukherjee M."/>
            <person name="Okumura C.Y."/>
            <person name="Schneider R."/>
            <person name="Smith A.J."/>
            <person name="Vanacova S."/>
            <person name="Villalvazo M."/>
            <person name="Haas B.J."/>
            <person name="Pertea M."/>
            <person name="Feldblyum T.V."/>
            <person name="Utterback T.R."/>
            <person name="Shu C.L."/>
            <person name="Osoegawa K."/>
            <person name="de Jong P.J."/>
            <person name="Hrdy I."/>
            <person name="Horvathova L."/>
            <person name="Zubacova Z."/>
            <person name="Dolezal P."/>
            <person name="Malik S.B."/>
            <person name="Logsdon J.M. Jr."/>
            <person name="Henze K."/>
            <person name="Gupta A."/>
            <person name="Wang C.C."/>
            <person name="Dunne R.L."/>
            <person name="Upcroft J.A."/>
            <person name="Upcroft P."/>
            <person name="White O."/>
            <person name="Salzberg S.L."/>
            <person name="Tang P."/>
            <person name="Chiu C.-H."/>
            <person name="Lee Y.-S."/>
            <person name="Embley T.M."/>
            <person name="Coombs G.H."/>
            <person name="Mottram J.C."/>
            <person name="Tachezy J."/>
            <person name="Fraser-Liggett C.M."/>
            <person name="Johnson P.J."/>
        </authorList>
    </citation>
    <scope>NUCLEOTIDE SEQUENCE [LARGE SCALE GENOMIC DNA]</scope>
    <source>
        <strain evidence="3">G3</strain>
    </source>
</reference>
<dbReference type="CDD" id="cd00167">
    <property type="entry name" value="SANT"/>
    <property type="match status" value="2"/>
</dbReference>
<dbReference type="InterPro" id="IPR001005">
    <property type="entry name" value="SANT/Myb"/>
</dbReference>
<reference evidence="3" key="1">
    <citation type="submission" date="2006-10" db="EMBL/GenBank/DDBJ databases">
        <authorList>
            <person name="Amadeo P."/>
            <person name="Zhao Q."/>
            <person name="Wortman J."/>
            <person name="Fraser-Liggett C."/>
            <person name="Carlton J."/>
        </authorList>
    </citation>
    <scope>NUCLEOTIDE SEQUENCE</scope>
    <source>
        <strain evidence="3">G3</strain>
    </source>
</reference>
<keyword evidence="3" id="KW-0238">DNA-binding</keyword>
<dbReference type="GO" id="GO:0000981">
    <property type="term" value="F:DNA-binding transcription factor activity, RNA polymerase II-specific"/>
    <property type="evidence" value="ECO:0000318"/>
    <property type="project" value="GO_Central"/>
</dbReference>
<dbReference type="PANTHER" id="PTHR45614:SF241">
    <property type="entry name" value="MYB-LIKE DNA-BINDING PROTEIN"/>
    <property type="match status" value="1"/>
</dbReference>
<dbReference type="GO" id="GO:0000978">
    <property type="term" value="F:RNA polymerase II cis-regulatory region sequence-specific DNA binding"/>
    <property type="evidence" value="ECO:0000318"/>
    <property type="project" value="GO_Central"/>
</dbReference>
<protein>
    <submittedName>
        <fullName evidence="3">Myb-like DNA-binding domain containing protein</fullName>
    </submittedName>
</protein>
<name>A2D9M4_TRIV3</name>
<dbReference type="PROSITE" id="PS50090">
    <property type="entry name" value="MYB_LIKE"/>
    <property type="match status" value="2"/>
</dbReference>
<dbReference type="OrthoDB" id="2143914at2759"/>
<sequence length="179" mass="20890">MHAASHQKIPSIFELQLLTNTMNLFDHNIPKSPTETTEKIETKVDQLKRLWSPNEDELLRKAISTMKQPISWDEIAKAVPGRTPKQCRERWLHRLCPDVNKAPFQKWEDELIVVECEKIGNHWTAIASKLPGRTSCAVKNRWYTVLRNRIGKPTNQTSFYPSQETINVYYVPQYIPQYA</sequence>
<dbReference type="GO" id="GO:0006355">
    <property type="term" value="P:regulation of DNA-templated transcription"/>
    <property type="evidence" value="ECO:0000318"/>
    <property type="project" value="GO_Central"/>
</dbReference>
<feature type="domain" description="HTH myb-type" evidence="2">
    <location>
        <begin position="43"/>
        <end position="99"/>
    </location>
</feature>
<evidence type="ECO:0000259" key="1">
    <source>
        <dbReference type="PROSITE" id="PS50090"/>
    </source>
</evidence>
<keyword evidence="4" id="KW-1185">Reference proteome</keyword>
<dbReference type="Proteomes" id="UP000001542">
    <property type="component" value="Unassembled WGS sequence"/>
</dbReference>
<dbReference type="InParanoid" id="A2D9M4"/>
<dbReference type="InterPro" id="IPR017930">
    <property type="entry name" value="Myb_dom"/>
</dbReference>
<evidence type="ECO:0000313" key="4">
    <source>
        <dbReference type="Proteomes" id="UP000001542"/>
    </source>
</evidence>
<dbReference type="eggNOG" id="KOG0048">
    <property type="taxonomic scope" value="Eukaryota"/>
</dbReference>
<dbReference type="STRING" id="5722.A2D9M4"/>
<accession>A2D9M4</accession>
<dbReference type="VEuPathDB" id="TrichDB:TVAGG3_0292770"/>
<dbReference type="PROSITE" id="PS51294">
    <property type="entry name" value="HTH_MYB"/>
    <property type="match status" value="2"/>
</dbReference>
<dbReference type="InterPro" id="IPR009057">
    <property type="entry name" value="Homeodomain-like_sf"/>
</dbReference>
<dbReference type="Gene3D" id="1.10.10.60">
    <property type="entry name" value="Homeodomain-like"/>
    <property type="match status" value="2"/>
</dbReference>
<dbReference type="InterPro" id="IPR050560">
    <property type="entry name" value="MYB_TF"/>
</dbReference>
<dbReference type="SUPFAM" id="SSF46689">
    <property type="entry name" value="Homeodomain-like"/>
    <property type="match status" value="1"/>
</dbReference>
<dbReference type="SMART" id="SM00717">
    <property type="entry name" value="SANT"/>
    <property type="match status" value="2"/>
</dbReference>
<dbReference type="AlphaFoldDB" id="A2D9M4"/>
<dbReference type="RefSeq" id="XP_001583866.1">
    <property type="nucleotide sequence ID" value="XM_001583816.1"/>
</dbReference>
<feature type="domain" description="Myb-like" evidence="1">
    <location>
        <begin position="96"/>
        <end position="146"/>
    </location>
</feature>
<proteinExistence type="predicted"/>
<dbReference type="KEGG" id="tva:5468439"/>